<keyword evidence="4" id="KW-0472">Membrane</keyword>
<dbReference type="GO" id="GO:0016020">
    <property type="term" value="C:membrane"/>
    <property type="evidence" value="ECO:0007669"/>
    <property type="project" value="UniProtKB-SubCell"/>
</dbReference>
<dbReference type="OrthoDB" id="411584at2759"/>
<dbReference type="AlphaFoldDB" id="A0A2P6TCD2"/>
<dbReference type="Pfam" id="PF01722">
    <property type="entry name" value="BolA"/>
    <property type="match status" value="1"/>
</dbReference>
<dbReference type="PANTHER" id="PTHR31042">
    <property type="entry name" value="CORE-2/I-BRANCHING BETA-1,6-N-ACETYLGLUCOSAMINYLTRANSFERASE FAMILY PROTEIN-RELATED"/>
    <property type="match status" value="1"/>
</dbReference>
<dbReference type="SUPFAM" id="SSF82657">
    <property type="entry name" value="BolA-like"/>
    <property type="match status" value="1"/>
</dbReference>
<comment type="caution">
    <text evidence="7">The sequence shown here is derived from an EMBL/GenBank/DDBJ whole genome shotgun (WGS) entry which is preliminary data.</text>
</comment>
<keyword evidence="8" id="KW-1185">Reference proteome</keyword>
<protein>
    <submittedName>
        <fullName evidence="7">Transcription initiation factor TFIID subunit 13</fullName>
    </submittedName>
</protein>
<sequence length="543" mass="57099">MLRLLQQQGLRHARGMAAAAAAAKEGPLATSMRLKLQETLQPTSLDIKNDSSKHAGHTGNPTGAPDAETHFTVSIVSSAFEGKNPVQRHRMVYQLLQAEIDAGVHALALKTKTPAEEWLREAEGLLPSFQLAVPGGCSQKRVEAVRALAGSSSSSSGSADASGAALYQRQHLFSIYVHSPPEHPAYSEDSLFYGRETSQRIATAWASHSLVAAVRLLLRDALADPLNKRFILMSESDVPLWPAGLFYLQAMAEPASRVYTCGPGGASWTSPSMADLLHLPRSQWYKSSQWFALSRRHAELFVNDTKLDAVFARDCYSEMDLTTWEMKPGGRWCVSDEHYLAVLLAAAGEAPACACSAVEGAKGTPTFTLWGQNAAHPRTFVAREMSLGILRYVRNCSAAAGEAALDRFSALLVRPEQWSVAACEAAAAASAAAAQELAAAEQAVEAAAAARAAEAAALVAAGGAAPPPPAASNVLPAAQAAAAVADQAVAGAIPLLPPYQCNLVLRKMAPESAQELAQKLREGLLLSRAQAAAAAAASAPAAV</sequence>
<feature type="region of interest" description="Disordered" evidence="6">
    <location>
        <begin position="46"/>
        <end position="67"/>
    </location>
</feature>
<dbReference type="GO" id="GO:0016757">
    <property type="term" value="F:glycosyltransferase activity"/>
    <property type="evidence" value="ECO:0007669"/>
    <property type="project" value="UniProtKB-KW"/>
</dbReference>
<name>A0A2P6TCD2_CHLSO</name>
<evidence type="ECO:0000256" key="6">
    <source>
        <dbReference type="SAM" id="MobiDB-lite"/>
    </source>
</evidence>
<reference evidence="7 8" key="1">
    <citation type="journal article" date="2018" name="Plant J.">
        <title>Genome sequences of Chlorella sorokiniana UTEX 1602 and Micractinium conductrix SAG 241.80: implications to maltose excretion by a green alga.</title>
        <authorList>
            <person name="Arriola M.B."/>
            <person name="Velmurugan N."/>
            <person name="Zhang Y."/>
            <person name="Plunkett M.H."/>
            <person name="Hondzo H."/>
            <person name="Barney B.M."/>
        </authorList>
    </citation>
    <scope>NUCLEOTIDE SEQUENCE [LARGE SCALE GENOMIC DNA]</scope>
    <source>
        <strain evidence="8">UTEX 1602</strain>
    </source>
</reference>
<dbReference type="InterPro" id="IPR044174">
    <property type="entry name" value="BC10-like"/>
</dbReference>
<dbReference type="GO" id="GO:0003743">
    <property type="term" value="F:translation initiation factor activity"/>
    <property type="evidence" value="ECO:0007669"/>
    <property type="project" value="UniProtKB-KW"/>
</dbReference>
<keyword evidence="3" id="KW-0808">Transferase</keyword>
<proteinExistence type="predicted"/>
<comment type="subcellular location">
    <subcellularLocation>
        <location evidence="1">Membrane</location>
        <topology evidence="1">Single-pass type II membrane protein</topology>
    </subcellularLocation>
</comment>
<accession>A0A2P6TCD2</accession>
<dbReference type="InterPro" id="IPR003406">
    <property type="entry name" value="Glyco_trans_14"/>
</dbReference>
<evidence type="ECO:0000256" key="3">
    <source>
        <dbReference type="ARBA" id="ARBA00022679"/>
    </source>
</evidence>
<evidence type="ECO:0000313" key="7">
    <source>
        <dbReference type="EMBL" id="PRW20293.1"/>
    </source>
</evidence>
<dbReference type="PANTHER" id="PTHR31042:SF145">
    <property type="entry name" value="CORE-2_I-BRANCHING BETA-1,6-N-ACETYLGLUCOSAMINYLTRANSFERASE FAMILY PROTEIN"/>
    <property type="match status" value="1"/>
</dbReference>
<dbReference type="InterPro" id="IPR036065">
    <property type="entry name" value="BolA-like_sf"/>
</dbReference>
<gene>
    <name evidence="7" type="ORF">C2E21_9160</name>
</gene>
<organism evidence="7 8">
    <name type="scientific">Chlorella sorokiniana</name>
    <name type="common">Freshwater green alga</name>
    <dbReference type="NCBI Taxonomy" id="3076"/>
    <lineage>
        <taxon>Eukaryota</taxon>
        <taxon>Viridiplantae</taxon>
        <taxon>Chlorophyta</taxon>
        <taxon>core chlorophytes</taxon>
        <taxon>Trebouxiophyceae</taxon>
        <taxon>Chlorellales</taxon>
        <taxon>Chlorellaceae</taxon>
        <taxon>Chlorella clade</taxon>
        <taxon>Chlorella</taxon>
    </lineage>
</organism>
<dbReference type="Proteomes" id="UP000239899">
    <property type="component" value="Unassembled WGS sequence"/>
</dbReference>
<keyword evidence="2" id="KW-0328">Glycosyltransferase</keyword>
<evidence type="ECO:0000256" key="2">
    <source>
        <dbReference type="ARBA" id="ARBA00022676"/>
    </source>
</evidence>
<evidence type="ECO:0000256" key="1">
    <source>
        <dbReference type="ARBA" id="ARBA00004606"/>
    </source>
</evidence>
<evidence type="ECO:0000256" key="5">
    <source>
        <dbReference type="ARBA" id="ARBA00023180"/>
    </source>
</evidence>
<dbReference type="Pfam" id="PF02485">
    <property type="entry name" value="Branch"/>
    <property type="match status" value="1"/>
</dbReference>
<dbReference type="InterPro" id="IPR002634">
    <property type="entry name" value="BolA"/>
</dbReference>
<keyword evidence="5" id="KW-0325">Glycoprotein</keyword>
<dbReference type="Gene3D" id="3.30.300.90">
    <property type="entry name" value="BolA-like"/>
    <property type="match status" value="1"/>
</dbReference>
<dbReference type="EMBL" id="LHPG02000025">
    <property type="protein sequence ID" value="PRW20293.1"/>
    <property type="molecule type" value="Genomic_DNA"/>
</dbReference>
<evidence type="ECO:0000256" key="4">
    <source>
        <dbReference type="ARBA" id="ARBA00023136"/>
    </source>
</evidence>
<evidence type="ECO:0000313" key="8">
    <source>
        <dbReference type="Proteomes" id="UP000239899"/>
    </source>
</evidence>